<name>A0ABZ1TM33_STRVG</name>
<proteinExistence type="predicted"/>
<sequence>MIQYLNFLHTTVRFDIAEDAVGTFAAVQRFFRHLLSEQGAQEPTFRIEVRSYDPSADVDALVWDLPQSVIRRSNAAEFNFDAHIVDRGGRRLYVNRATLLDAPVDARKDNTFLLRITDGSTVQVLDFVRDLVIRNEEDHGTVVLHASGLQRDGEAVVIAGPKGAGKTTTLLSALRRPGWRYFTGDKLFCTLEEGQVTVHPWRDYPYVGVGTIRADARLEELVREQVDPQLDSYEPGHKILMDPDVFEYWMGAEFSAEPKRLAAVLLPEVRPGEPLAVRHLSDDNERWAQLNKIIDRQVDTTFFTWQSHLVPDYARFYQSLAELRIALDSVAMVRLTGTLDVDPDAVLAGTPAPSSAFRETP</sequence>
<evidence type="ECO:0000313" key="1">
    <source>
        <dbReference type="EMBL" id="WUQ16061.1"/>
    </source>
</evidence>
<keyword evidence="2" id="KW-1185">Reference proteome</keyword>
<accession>A0ABZ1TM33</accession>
<dbReference type="InterPro" id="IPR027417">
    <property type="entry name" value="P-loop_NTPase"/>
</dbReference>
<organism evidence="1 2">
    <name type="scientific">Streptomyces virginiae</name>
    <name type="common">Streptomyces cinnamonensis</name>
    <dbReference type="NCBI Taxonomy" id="1961"/>
    <lineage>
        <taxon>Bacteria</taxon>
        <taxon>Bacillati</taxon>
        <taxon>Actinomycetota</taxon>
        <taxon>Actinomycetes</taxon>
        <taxon>Kitasatosporales</taxon>
        <taxon>Streptomycetaceae</taxon>
        <taxon>Streptomyces</taxon>
    </lineage>
</organism>
<dbReference type="RefSeq" id="WP_328964405.1">
    <property type="nucleotide sequence ID" value="NZ_CP108090.1"/>
</dbReference>
<gene>
    <name evidence="1" type="ORF">OG517_34190</name>
</gene>
<evidence type="ECO:0000313" key="2">
    <source>
        <dbReference type="Proteomes" id="UP001432039"/>
    </source>
</evidence>
<dbReference type="Proteomes" id="UP001432039">
    <property type="component" value="Chromosome"/>
</dbReference>
<dbReference type="SUPFAM" id="SSF53795">
    <property type="entry name" value="PEP carboxykinase-like"/>
    <property type="match status" value="1"/>
</dbReference>
<dbReference type="EMBL" id="CP108090">
    <property type="protein sequence ID" value="WUQ16061.1"/>
    <property type="molecule type" value="Genomic_DNA"/>
</dbReference>
<dbReference type="Gene3D" id="3.40.50.300">
    <property type="entry name" value="P-loop containing nucleotide triphosphate hydrolases"/>
    <property type="match status" value="1"/>
</dbReference>
<protein>
    <recommendedName>
        <fullName evidence="3">Aldolase</fullName>
    </recommendedName>
</protein>
<evidence type="ECO:0008006" key="3">
    <source>
        <dbReference type="Google" id="ProtNLM"/>
    </source>
</evidence>
<reference evidence="1" key="1">
    <citation type="submission" date="2022-10" db="EMBL/GenBank/DDBJ databases">
        <title>The complete genomes of actinobacterial strains from the NBC collection.</title>
        <authorList>
            <person name="Joergensen T.S."/>
            <person name="Alvarez Arevalo M."/>
            <person name="Sterndorff E.B."/>
            <person name="Faurdal D."/>
            <person name="Vuksanovic O."/>
            <person name="Mourched A.-S."/>
            <person name="Charusanti P."/>
            <person name="Shaw S."/>
            <person name="Blin K."/>
            <person name="Weber T."/>
        </authorList>
    </citation>
    <scope>NUCLEOTIDE SEQUENCE</scope>
    <source>
        <strain evidence="1">NBC_00248</strain>
    </source>
</reference>